<protein>
    <submittedName>
        <fullName evidence="1">Uncharacterized protein</fullName>
    </submittedName>
</protein>
<reference evidence="1" key="1">
    <citation type="submission" date="2018-10" db="EMBL/GenBank/DDBJ databases">
        <title>Effector identification in a new, highly contiguous assembly of the strawberry crown rot pathogen Phytophthora cactorum.</title>
        <authorList>
            <person name="Armitage A.D."/>
            <person name="Nellist C.F."/>
            <person name="Bates H."/>
            <person name="Vickerstaff R.J."/>
            <person name="Harrison R.J."/>
        </authorList>
    </citation>
    <scope>NUCLEOTIDE SEQUENCE</scope>
    <source>
        <strain evidence="1">4040</strain>
    </source>
</reference>
<evidence type="ECO:0000313" key="2">
    <source>
        <dbReference type="Proteomes" id="UP000736787"/>
    </source>
</evidence>
<organism evidence="1 2">
    <name type="scientific">Phytophthora cactorum</name>
    <dbReference type="NCBI Taxonomy" id="29920"/>
    <lineage>
        <taxon>Eukaryota</taxon>
        <taxon>Sar</taxon>
        <taxon>Stramenopiles</taxon>
        <taxon>Oomycota</taxon>
        <taxon>Peronosporomycetes</taxon>
        <taxon>Peronosporales</taxon>
        <taxon>Peronosporaceae</taxon>
        <taxon>Phytophthora</taxon>
    </lineage>
</organism>
<comment type="caution">
    <text evidence="1">The sequence shown here is derived from an EMBL/GenBank/DDBJ whole genome shotgun (WGS) entry which is preliminary data.</text>
</comment>
<dbReference type="Proteomes" id="UP000736787">
    <property type="component" value="Unassembled WGS sequence"/>
</dbReference>
<name>A0A8T1CVY5_9STRA</name>
<proteinExistence type="predicted"/>
<gene>
    <name evidence="1" type="ORF">PC117_g14511</name>
</gene>
<dbReference type="AlphaFoldDB" id="A0A8T1CVY5"/>
<accession>A0A8T1CVY5</accession>
<dbReference type="EMBL" id="RCMK01000456">
    <property type="protein sequence ID" value="KAG2927734.1"/>
    <property type="molecule type" value="Genomic_DNA"/>
</dbReference>
<evidence type="ECO:0000313" key="1">
    <source>
        <dbReference type="EMBL" id="KAG2927734.1"/>
    </source>
</evidence>
<sequence>MLKTHFRPKAPKDHQLETVKVVVTSDLLAVKVTL</sequence>